<dbReference type="Pfam" id="PF03781">
    <property type="entry name" value="FGE-sulfatase"/>
    <property type="match status" value="1"/>
</dbReference>
<proteinExistence type="predicted"/>
<feature type="domain" description="Sulfatase-modifying factor enzyme-like" evidence="2">
    <location>
        <begin position="1"/>
        <end position="145"/>
    </location>
</feature>
<dbReference type="AlphaFoldDB" id="A0A1V2DNB9"/>
<dbReference type="InterPro" id="IPR005532">
    <property type="entry name" value="SUMF_dom"/>
</dbReference>
<dbReference type="EMBL" id="MSCW01000016">
    <property type="protein sequence ID" value="ONF42113.1"/>
    <property type="molecule type" value="Genomic_DNA"/>
</dbReference>
<reference evidence="3 4" key="1">
    <citation type="submission" date="2016-12" db="EMBL/GenBank/DDBJ databases">
        <title>Marinobacter lutaoensis whole genome sequencing.</title>
        <authorList>
            <person name="Verma A."/>
            <person name="Krishnamurthi S."/>
        </authorList>
    </citation>
    <scope>NUCLEOTIDE SEQUENCE [LARGE SCALE GENOMIC DNA]</scope>
    <source>
        <strain evidence="3 4">T5054</strain>
    </source>
</reference>
<dbReference type="PANTHER" id="PTHR23150:SF19">
    <property type="entry name" value="FORMYLGLYCINE-GENERATING ENZYME"/>
    <property type="match status" value="1"/>
</dbReference>
<dbReference type="SUPFAM" id="SSF56436">
    <property type="entry name" value="C-type lectin-like"/>
    <property type="match status" value="1"/>
</dbReference>
<dbReference type="OrthoDB" id="9768004at2"/>
<dbReference type="Gene3D" id="3.90.1580.10">
    <property type="entry name" value="paralog of FGE (formylglycine-generating enzyme)"/>
    <property type="match status" value="1"/>
</dbReference>
<dbReference type="InterPro" id="IPR042095">
    <property type="entry name" value="SUMF_sf"/>
</dbReference>
<dbReference type="Proteomes" id="UP000189339">
    <property type="component" value="Unassembled WGS sequence"/>
</dbReference>
<dbReference type="PANTHER" id="PTHR23150">
    <property type="entry name" value="SULFATASE MODIFYING FACTOR 1, 2"/>
    <property type="match status" value="1"/>
</dbReference>
<comment type="caution">
    <text evidence="3">The sequence shown here is derived from an EMBL/GenBank/DDBJ whole genome shotgun (WGS) entry which is preliminary data.</text>
</comment>
<dbReference type="GO" id="GO:0120147">
    <property type="term" value="F:formylglycine-generating oxidase activity"/>
    <property type="evidence" value="ECO:0007669"/>
    <property type="project" value="TreeGrafter"/>
</dbReference>
<keyword evidence="4" id="KW-1185">Reference proteome</keyword>
<organism evidence="3 4">
    <name type="scientific">Marinobacter lutaoensis</name>
    <dbReference type="NCBI Taxonomy" id="135739"/>
    <lineage>
        <taxon>Bacteria</taxon>
        <taxon>Pseudomonadati</taxon>
        <taxon>Pseudomonadota</taxon>
        <taxon>Gammaproteobacteria</taxon>
        <taxon>Pseudomonadales</taxon>
        <taxon>Marinobacteraceae</taxon>
        <taxon>Marinobacter</taxon>
    </lineage>
</organism>
<feature type="non-terminal residue" evidence="3">
    <location>
        <position position="1"/>
    </location>
</feature>
<dbReference type="RefSeq" id="WP_139339141.1">
    <property type="nucleotide sequence ID" value="NZ_MSCW01000016.1"/>
</dbReference>
<accession>A0A1V2DNB9</accession>
<protein>
    <recommendedName>
        <fullName evidence="2">Sulfatase-modifying factor enzyme-like domain-containing protein</fullName>
    </recommendedName>
</protein>
<dbReference type="InterPro" id="IPR051043">
    <property type="entry name" value="Sulfatase_Mod_Factor_Kinase"/>
</dbReference>
<feature type="region of interest" description="Disordered" evidence="1">
    <location>
        <begin position="95"/>
        <end position="122"/>
    </location>
</feature>
<evidence type="ECO:0000259" key="2">
    <source>
        <dbReference type="Pfam" id="PF03781"/>
    </source>
</evidence>
<sequence length="149" mass="16807">AHEYCQWLGTLSGRNIDLPTEAQWEYVSRNRGQKVLYATDNGKIEPGRNYPAPDEDVLPVGSYPPNPLGIYDLAANAGEWIYDWYSADYYQNSPQYDPRGPETGSEKVYRGLATGNTPKTNTTVIRSPRRIEQKLYSPIRGFRCAISGL</sequence>
<evidence type="ECO:0000313" key="3">
    <source>
        <dbReference type="EMBL" id="ONF42113.1"/>
    </source>
</evidence>
<dbReference type="InterPro" id="IPR016187">
    <property type="entry name" value="CTDL_fold"/>
</dbReference>
<name>A0A1V2DNB9_9GAMM</name>
<gene>
    <name evidence="3" type="ORF">BTO32_17430</name>
</gene>
<dbReference type="STRING" id="135739.BTO32_17430"/>
<evidence type="ECO:0000256" key="1">
    <source>
        <dbReference type="SAM" id="MobiDB-lite"/>
    </source>
</evidence>
<evidence type="ECO:0000313" key="4">
    <source>
        <dbReference type="Proteomes" id="UP000189339"/>
    </source>
</evidence>